<dbReference type="GO" id="GO:0046983">
    <property type="term" value="F:protein dimerization activity"/>
    <property type="evidence" value="ECO:0007669"/>
    <property type="project" value="InterPro"/>
</dbReference>
<keyword evidence="4" id="KW-0804">Transcription</keyword>
<comment type="subcellular location">
    <subcellularLocation>
        <location evidence="1">Nucleus</location>
    </subcellularLocation>
</comment>
<dbReference type="SUPFAM" id="SSF47459">
    <property type="entry name" value="HLH, helix-loop-helix DNA-binding domain"/>
    <property type="match status" value="1"/>
</dbReference>
<dbReference type="Pfam" id="PF00010">
    <property type="entry name" value="HLH"/>
    <property type="match status" value="1"/>
</dbReference>
<dbReference type="PANTHER" id="PTHR15741:SF27">
    <property type="entry name" value="TRANSCRIPTION FACTOR AP-4"/>
    <property type="match status" value="1"/>
</dbReference>
<dbReference type="AlphaFoldDB" id="A0A1D2MLU2"/>
<keyword evidence="3" id="KW-0238">DNA-binding</keyword>
<proteinExistence type="predicted"/>
<dbReference type="PROSITE" id="PS50888">
    <property type="entry name" value="BHLH"/>
    <property type="match status" value="1"/>
</dbReference>
<comment type="caution">
    <text evidence="8">The sequence shown here is derived from an EMBL/GenBank/DDBJ whole genome shotgun (WGS) entry which is preliminary data.</text>
</comment>
<dbReference type="Gene3D" id="4.10.280.10">
    <property type="entry name" value="Helix-loop-helix DNA-binding domain"/>
    <property type="match status" value="1"/>
</dbReference>
<evidence type="ECO:0000256" key="5">
    <source>
        <dbReference type="ARBA" id="ARBA00023242"/>
    </source>
</evidence>
<dbReference type="InterPro" id="IPR036638">
    <property type="entry name" value="HLH_DNA-bd_sf"/>
</dbReference>
<evidence type="ECO:0000256" key="4">
    <source>
        <dbReference type="ARBA" id="ARBA00023163"/>
    </source>
</evidence>
<feature type="domain" description="BHLH" evidence="7">
    <location>
        <begin position="20"/>
        <end position="71"/>
    </location>
</feature>
<evidence type="ECO:0000313" key="8">
    <source>
        <dbReference type="EMBL" id="ODM93898.1"/>
    </source>
</evidence>
<evidence type="ECO:0000259" key="7">
    <source>
        <dbReference type="PROSITE" id="PS50888"/>
    </source>
</evidence>
<evidence type="ECO:0000256" key="1">
    <source>
        <dbReference type="ARBA" id="ARBA00004123"/>
    </source>
</evidence>
<evidence type="ECO:0000256" key="2">
    <source>
        <dbReference type="ARBA" id="ARBA00023015"/>
    </source>
</evidence>
<reference evidence="8 9" key="1">
    <citation type="journal article" date="2016" name="Genome Biol. Evol.">
        <title>Gene Family Evolution Reflects Adaptation to Soil Environmental Stressors in the Genome of the Collembolan Orchesella cincta.</title>
        <authorList>
            <person name="Faddeeva-Vakhrusheva A."/>
            <person name="Derks M.F."/>
            <person name="Anvar S.Y."/>
            <person name="Agamennone V."/>
            <person name="Suring W."/>
            <person name="Smit S."/>
            <person name="van Straalen N.M."/>
            <person name="Roelofs D."/>
        </authorList>
    </citation>
    <scope>NUCLEOTIDE SEQUENCE [LARGE SCALE GENOMIC DNA]</scope>
    <source>
        <tissue evidence="8">Mixed pool</tissue>
    </source>
</reference>
<feature type="region of interest" description="Disordered" evidence="6">
    <location>
        <begin position="266"/>
        <end position="298"/>
    </location>
</feature>
<sequence>MDSLPLSPGDKEETEEVRRHRRLVANSNERRRMQGINNGFEALRGFLHCGDEQKLSKAAILQKTVTYIQQILNEKSDLIMRNAQLEKMVTGGKVEETPVFCPARGQEVFVVSTTTDHAVPIIKQEPLTERRRKRKASTAQLENVDDEGVASLYSSEHSGSGEDLQSEVAELREETKRLRLSLENERLHRRNLEGQIRNLQMQNQSLTETARFAQDQYTGKMSNLCPTTPGVIVHDETPRCRTVSRNNLESIVEAIRRLEGDHLFADDDDHNLTTPSPGSPSAAVEEVEISATEEYITP</sequence>
<accession>A0A1D2MLU2</accession>
<keyword evidence="9" id="KW-1185">Reference proteome</keyword>
<name>A0A1D2MLU2_ORCCI</name>
<feature type="region of interest" description="Disordered" evidence="6">
    <location>
        <begin position="128"/>
        <end position="168"/>
    </location>
</feature>
<evidence type="ECO:0000256" key="6">
    <source>
        <dbReference type="SAM" id="MobiDB-lite"/>
    </source>
</evidence>
<dbReference type="GO" id="GO:0000978">
    <property type="term" value="F:RNA polymerase II cis-regulatory region sequence-specific DNA binding"/>
    <property type="evidence" value="ECO:0007669"/>
    <property type="project" value="TreeGrafter"/>
</dbReference>
<dbReference type="SMART" id="SM00353">
    <property type="entry name" value="HLH"/>
    <property type="match status" value="1"/>
</dbReference>
<dbReference type="GO" id="GO:0000981">
    <property type="term" value="F:DNA-binding transcription factor activity, RNA polymerase II-specific"/>
    <property type="evidence" value="ECO:0007669"/>
    <property type="project" value="TreeGrafter"/>
</dbReference>
<evidence type="ECO:0000313" key="9">
    <source>
        <dbReference type="Proteomes" id="UP000094527"/>
    </source>
</evidence>
<keyword evidence="2" id="KW-0805">Transcription regulation</keyword>
<keyword evidence="5" id="KW-0539">Nucleus</keyword>
<dbReference type="GO" id="GO:0005634">
    <property type="term" value="C:nucleus"/>
    <property type="evidence" value="ECO:0007669"/>
    <property type="project" value="UniProtKB-SubCell"/>
</dbReference>
<organism evidence="8 9">
    <name type="scientific">Orchesella cincta</name>
    <name type="common">Springtail</name>
    <name type="synonym">Podura cincta</name>
    <dbReference type="NCBI Taxonomy" id="48709"/>
    <lineage>
        <taxon>Eukaryota</taxon>
        <taxon>Metazoa</taxon>
        <taxon>Ecdysozoa</taxon>
        <taxon>Arthropoda</taxon>
        <taxon>Hexapoda</taxon>
        <taxon>Collembola</taxon>
        <taxon>Entomobryomorpha</taxon>
        <taxon>Entomobryoidea</taxon>
        <taxon>Orchesellidae</taxon>
        <taxon>Orchesellinae</taxon>
        <taxon>Orchesella</taxon>
    </lineage>
</organism>
<dbReference type="EMBL" id="LJIJ01000893">
    <property type="protein sequence ID" value="ODM93898.1"/>
    <property type="molecule type" value="Genomic_DNA"/>
</dbReference>
<dbReference type="STRING" id="48709.A0A1D2MLU2"/>
<dbReference type="InterPro" id="IPR052207">
    <property type="entry name" value="Max-like/E-box_TFs"/>
</dbReference>
<dbReference type="OMA" id="TQPHHVT"/>
<dbReference type="OrthoDB" id="10029128at2759"/>
<evidence type="ECO:0000256" key="3">
    <source>
        <dbReference type="ARBA" id="ARBA00023125"/>
    </source>
</evidence>
<protein>
    <submittedName>
        <fullName evidence="8">Transcription factor AP-4</fullName>
    </submittedName>
</protein>
<dbReference type="Proteomes" id="UP000094527">
    <property type="component" value="Unassembled WGS sequence"/>
</dbReference>
<dbReference type="PANTHER" id="PTHR15741">
    <property type="entry name" value="BASIC HELIX-LOOP-HELIX ZIP TRANSCRIPTION FACTOR"/>
    <property type="match status" value="1"/>
</dbReference>
<gene>
    <name evidence="8" type="ORF">Ocin01_12785</name>
</gene>
<dbReference type="InterPro" id="IPR011598">
    <property type="entry name" value="bHLH_dom"/>
</dbReference>